<organism evidence="1 2">
    <name type="scientific">Eumeta variegata</name>
    <name type="common">Bagworm moth</name>
    <name type="synonym">Eumeta japonica</name>
    <dbReference type="NCBI Taxonomy" id="151549"/>
    <lineage>
        <taxon>Eukaryota</taxon>
        <taxon>Metazoa</taxon>
        <taxon>Ecdysozoa</taxon>
        <taxon>Arthropoda</taxon>
        <taxon>Hexapoda</taxon>
        <taxon>Insecta</taxon>
        <taxon>Pterygota</taxon>
        <taxon>Neoptera</taxon>
        <taxon>Endopterygota</taxon>
        <taxon>Lepidoptera</taxon>
        <taxon>Glossata</taxon>
        <taxon>Ditrysia</taxon>
        <taxon>Tineoidea</taxon>
        <taxon>Psychidae</taxon>
        <taxon>Oiketicinae</taxon>
        <taxon>Eumeta</taxon>
    </lineage>
</organism>
<dbReference type="Proteomes" id="UP000299102">
    <property type="component" value="Unassembled WGS sequence"/>
</dbReference>
<dbReference type="PANTHER" id="PTHR47027:SF20">
    <property type="entry name" value="REVERSE TRANSCRIPTASE-LIKE PROTEIN WITH RNA-DIRECTED DNA POLYMERASE DOMAIN"/>
    <property type="match status" value="1"/>
</dbReference>
<comment type="caution">
    <text evidence="1">The sequence shown here is derived from an EMBL/GenBank/DDBJ whole genome shotgun (WGS) entry which is preliminary data.</text>
</comment>
<sequence>MVFERGDSTTERDILIAGEEVEQVKEYVYLGSLFTNNGKHDRDIERRVNAGYKVNKALLAIMNIKSVSRQVRLAIHNGILNPTLMYGSENWVWQKKN</sequence>
<proteinExistence type="predicted"/>
<protein>
    <submittedName>
        <fullName evidence="1">Uncharacterized protein</fullName>
    </submittedName>
</protein>
<gene>
    <name evidence="1" type="ORF">EVAR_81028_1</name>
</gene>
<dbReference type="PANTHER" id="PTHR47027">
    <property type="entry name" value="REVERSE TRANSCRIPTASE DOMAIN-CONTAINING PROTEIN"/>
    <property type="match status" value="1"/>
</dbReference>
<dbReference type="EMBL" id="BGZK01000037">
    <property type="protein sequence ID" value="GBP09734.1"/>
    <property type="molecule type" value="Genomic_DNA"/>
</dbReference>
<keyword evidence="2" id="KW-1185">Reference proteome</keyword>
<evidence type="ECO:0000313" key="2">
    <source>
        <dbReference type="Proteomes" id="UP000299102"/>
    </source>
</evidence>
<name>A0A4C1T6H9_EUMVA</name>
<evidence type="ECO:0000313" key="1">
    <source>
        <dbReference type="EMBL" id="GBP09734.1"/>
    </source>
</evidence>
<reference evidence="1 2" key="1">
    <citation type="journal article" date="2019" name="Commun. Biol.">
        <title>The bagworm genome reveals a unique fibroin gene that provides high tensile strength.</title>
        <authorList>
            <person name="Kono N."/>
            <person name="Nakamura H."/>
            <person name="Ohtoshi R."/>
            <person name="Tomita M."/>
            <person name="Numata K."/>
            <person name="Arakawa K."/>
        </authorList>
    </citation>
    <scope>NUCLEOTIDE SEQUENCE [LARGE SCALE GENOMIC DNA]</scope>
</reference>
<accession>A0A4C1T6H9</accession>
<dbReference type="STRING" id="151549.A0A4C1T6H9"/>
<dbReference type="OrthoDB" id="425681at2759"/>
<dbReference type="AlphaFoldDB" id="A0A4C1T6H9"/>